<reference evidence="2 3" key="1">
    <citation type="journal article" date="2016" name="Nat. Commun.">
        <title>Thousands of microbial genomes shed light on interconnected biogeochemical processes in an aquifer system.</title>
        <authorList>
            <person name="Anantharaman K."/>
            <person name="Brown C.T."/>
            <person name="Hug L.A."/>
            <person name="Sharon I."/>
            <person name="Castelle C.J."/>
            <person name="Probst A.J."/>
            <person name="Thomas B.C."/>
            <person name="Singh A."/>
            <person name="Wilkins M.J."/>
            <person name="Karaoz U."/>
            <person name="Brodie E.L."/>
            <person name="Williams K.H."/>
            <person name="Hubbard S.S."/>
            <person name="Banfield J.F."/>
        </authorList>
    </citation>
    <scope>NUCLEOTIDE SEQUENCE [LARGE SCALE GENOMIC DNA]</scope>
</reference>
<proteinExistence type="predicted"/>
<keyword evidence="1" id="KW-1133">Transmembrane helix</keyword>
<evidence type="ECO:0000256" key="1">
    <source>
        <dbReference type="SAM" id="Phobius"/>
    </source>
</evidence>
<dbReference type="STRING" id="1798508.A3A35_01215"/>
<dbReference type="AlphaFoldDB" id="A0A1F6EEA3"/>
<gene>
    <name evidence="2" type="ORF">A3A35_01215</name>
</gene>
<accession>A0A1F6EEA3</accession>
<feature type="transmembrane region" description="Helical" evidence="1">
    <location>
        <begin position="12"/>
        <end position="36"/>
    </location>
</feature>
<sequence length="92" mass="10232">METALVVLEVIGYVIAAAVLWVALGYFSCCVCVGTWERQEKYFEYKGSPALELARAFALGPWVGLELALKSVRTGEPIGFALLTNWRRAFPF</sequence>
<comment type="caution">
    <text evidence="2">The sequence shown here is derived from an EMBL/GenBank/DDBJ whole genome shotgun (WGS) entry which is preliminary data.</text>
</comment>
<organism evidence="2 3">
    <name type="scientific">Candidatus Kaiserbacteria bacterium RIFCSPLOWO2_01_FULL_51_21</name>
    <dbReference type="NCBI Taxonomy" id="1798508"/>
    <lineage>
        <taxon>Bacteria</taxon>
        <taxon>Candidatus Kaiseribacteriota</taxon>
    </lineage>
</organism>
<name>A0A1F6EEA3_9BACT</name>
<dbReference type="EMBL" id="MFLV01000004">
    <property type="protein sequence ID" value="OGG71993.1"/>
    <property type="molecule type" value="Genomic_DNA"/>
</dbReference>
<keyword evidence="1" id="KW-0812">Transmembrane</keyword>
<protein>
    <submittedName>
        <fullName evidence="2">Uncharacterized protein</fullName>
    </submittedName>
</protein>
<evidence type="ECO:0000313" key="3">
    <source>
        <dbReference type="Proteomes" id="UP000179115"/>
    </source>
</evidence>
<dbReference type="Proteomes" id="UP000179115">
    <property type="component" value="Unassembled WGS sequence"/>
</dbReference>
<evidence type="ECO:0000313" key="2">
    <source>
        <dbReference type="EMBL" id="OGG71993.1"/>
    </source>
</evidence>
<keyword evidence="1" id="KW-0472">Membrane</keyword>